<dbReference type="EMBL" id="JBAKBA010000008">
    <property type="protein sequence ID" value="MEL0658496.1"/>
    <property type="molecule type" value="Genomic_DNA"/>
</dbReference>
<keyword evidence="2" id="KW-1185">Reference proteome</keyword>
<dbReference type="Proteomes" id="UP001366060">
    <property type="component" value="Unassembled WGS sequence"/>
</dbReference>
<name>A0ABU9H9L7_9GAMM</name>
<reference evidence="1 2" key="1">
    <citation type="submission" date="2024-02" db="EMBL/GenBank/DDBJ databases">
        <title>Bacteria isolated from the canopy kelp, Nereocystis luetkeana.</title>
        <authorList>
            <person name="Pfister C.A."/>
            <person name="Younker I.T."/>
            <person name="Light S.H."/>
        </authorList>
    </citation>
    <scope>NUCLEOTIDE SEQUENCE [LARGE SCALE GENOMIC DNA]</scope>
    <source>
        <strain evidence="1 2">TI.2.07</strain>
    </source>
</reference>
<accession>A0ABU9H9L7</accession>
<dbReference type="RefSeq" id="WP_341627149.1">
    <property type="nucleotide sequence ID" value="NZ_JBAKBA010000008.1"/>
</dbReference>
<comment type="caution">
    <text evidence="1">The sequence shown here is derived from an EMBL/GenBank/DDBJ whole genome shotgun (WGS) entry which is preliminary data.</text>
</comment>
<protein>
    <submittedName>
        <fullName evidence="1">Uncharacterized protein</fullName>
    </submittedName>
</protein>
<gene>
    <name evidence="1" type="ORF">V6255_05005</name>
</gene>
<proteinExistence type="predicted"/>
<sequence>MNGKYIVILTHYNLSNEGAALTASILDFLDKKIPSKKVSIKENTIVCRLGDHCDNLVVLTKGDGQ</sequence>
<organism evidence="1 2">
    <name type="scientific">Psychromonas arctica</name>
    <dbReference type="NCBI Taxonomy" id="168275"/>
    <lineage>
        <taxon>Bacteria</taxon>
        <taxon>Pseudomonadati</taxon>
        <taxon>Pseudomonadota</taxon>
        <taxon>Gammaproteobacteria</taxon>
        <taxon>Alteromonadales</taxon>
        <taxon>Psychromonadaceae</taxon>
        <taxon>Psychromonas</taxon>
    </lineage>
</organism>
<evidence type="ECO:0000313" key="1">
    <source>
        <dbReference type="EMBL" id="MEL0658496.1"/>
    </source>
</evidence>
<evidence type="ECO:0000313" key="2">
    <source>
        <dbReference type="Proteomes" id="UP001366060"/>
    </source>
</evidence>